<comment type="catalytic activity">
    <reaction evidence="9 10 11">
        <text>adenosine(37) in tRNA + dimethylallyl diphosphate = N(6)-dimethylallyladenosine(37) in tRNA + diphosphate</text>
        <dbReference type="Rhea" id="RHEA:26482"/>
        <dbReference type="Rhea" id="RHEA-COMP:10162"/>
        <dbReference type="Rhea" id="RHEA-COMP:10375"/>
        <dbReference type="ChEBI" id="CHEBI:33019"/>
        <dbReference type="ChEBI" id="CHEBI:57623"/>
        <dbReference type="ChEBI" id="CHEBI:74411"/>
        <dbReference type="ChEBI" id="CHEBI:74415"/>
        <dbReference type="EC" id="2.5.1.75"/>
    </reaction>
</comment>
<comment type="caution">
    <text evidence="10">Lacks conserved residue(s) required for the propagation of feature annotation.</text>
</comment>
<keyword evidence="6 10" id="KW-0547">Nucleotide-binding</keyword>
<reference evidence="15" key="1">
    <citation type="journal article" date="2019" name="Int. J. Syst. Evol. Microbiol.">
        <title>The Global Catalogue of Microorganisms (GCM) 10K type strain sequencing project: providing services to taxonomists for standard genome sequencing and annotation.</title>
        <authorList>
            <consortium name="The Broad Institute Genomics Platform"/>
            <consortium name="The Broad Institute Genome Sequencing Center for Infectious Disease"/>
            <person name="Wu L."/>
            <person name="Ma J."/>
        </authorList>
    </citation>
    <scope>NUCLEOTIDE SEQUENCE [LARGE SCALE GENOMIC DNA]</scope>
    <source>
        <strain evidence="15">KCTC 52042</strain>
    </source>
</reference>
<feature type="binding site" evidence="10">
    <location>
        <begin position="7"/>
        <end position="14"/>
    </location>
    <ligand>
        <name>ATP</name>
        <dbReference type="ChEBI" id="CHEBI:30616"/>
    </ligand>
</feature>
<evidence type="ECO:0000256" key="7">
    <source>
        <dbReference type="ARBA" id="ARBA00022840"/>
    </source>
</evidence>
<evidence type="ECO:0000256" key="11">
    <source>
        <dbReference type="RuleBase" id="RU003783"/>
    </source>
</evidence>
<dbReference type="InterPro" id="IPR039657">
    <property type="entry name" value="Dimethylallyltransferase"/>
</dbReference>
<keyword evidence="5 10" id="KW-0819">tRNA processing</keyword>
<evidence type="ECO:0000256" key="5">
    <source>
        <dbReference type="ARBA" id="ARBA00022694"/>
    </source>
</evidence>
<evidence type="ECO:0000256" key="10">
    <source>
        <dbReference type="HAMAP-Rule" id="MF_00185"/>
    </source>
</evidence>
<dbReference type="PANTHER" id="PTHR11088:SF60">
    <property type="entry name" value="TRNA DIMETHYLALLYLTRANSFERASE"/>
    <property type="match status" value="1"/>
</dbReference>
<dbReference type="SUPFAM" id="SSF52540">
    <property type="entry name" value="P-loop containing nucleoside triphosphate hydrolases"/>
    <property type="match status" value="2"/>
</dbReference>
<comment type="cofactor">
    <cofactor evidence="1 10">
        <name>Mg(2+)</name>
        <dbReference type="ChEBI" id="CHEBI:18420"/>
    </cofactor>
</comment>
<dbReference type="Proteomes" id="UP001597460">
    <property type="component" value="Unassembled WGS sequence"/>
</dbReference>
<feature type="region of interest" description="Interaction with substrate tRNA" evidence="10">
    <location>
        <begin position="32"/>
        <end position="35"/>
    </location>
</feature>
<evidence type="ECO:0000256" key="9">
    <source>
        <dbReference type="ARBA" id="ARBA00049563"/>
    </source>
</evidence>
<evidence type="ECO:0000256" key="3">
    <source>
        <dbReference type="ARBA" id="ARBA00005842"/>
    </source>
</evidence>
<dbReference type="EC" id="2.5.1.75" evidence="10"/>
<keyword evidence="8 10" id="KW-0460">Magnesium</keyword>
<evidence type="ECO:0000256" key="2">
    <source>
        <dbReference type="ARBA" id="ARBA00003213"/>
    </source>
</evidence>
<dbReference type="GO" id="GO:0052381">
    <property type="term" value="F:tRNA dimethylallyltransferase activity"/>
    <property type="evidence" value="ECO:0007669"/>
    <property type="project" value="UniProtKB-EC"/>
</dbReference>
<evidence type="ECO:0000313" key="14">
    <source>
        <dbReference type="EMBL" id="MFD2531208.1"/>
    </source>
</evidence>
<protein>
    <recommendedName>
        <fullName evidence="10">tRNA dimethylallyltransferase</fullName>
        <ecNumber evidence="10">2.5.1.75</ecNumber>
    </recommendedName>
    <alternativeName>
        <fullName evidence="10">Dimethylallyl diphosphate:tRNA dimethylallyltransferase</fullName>
        <shortName evidence="10">DMAPP:tRNA dimethylallyltransferase</shortName>
        <shortName evidence="10">DMATase</shortName>
    </alternativeName>
    <alternativeName>
        <fullName evidence="10">Isopentenyl-diphosphate:tRNA isopentenyltransferase</fullName>
        <shortName evidence="10">IPP transferase</shortName>
        <shortName evidence="10">IPPT</shortName>
        <shortName evidence="10">IPTase</shortName>
    </alternativeName>
</protein>
<evidence type="ECO:0000256" key="4">
    <source>
        <dbReference type="ARBA" id="ARBA00022679"/>
    </source>
</evidence>
<comment type="caution">
    <text evidence="14">The sequence shown here is derived from an EMBL/GenBank/DDBJ whole genome shotgun (WGS) entry which is preliminary data.</text>
</comment>
<comment type="similarity">
    <text evidence="3 10 13">Belongs to the IPP transferase family.</text>
</comment>
<evidence type="ECO:0000256" key="1">
    <source>
        <dbReference type="ARBA" id="ARBA00001946"/>
    </source>
</evidence>
<evidence type="ECO:0000313" key="15">
    <source>
        <dbReference type="Proteomes" id="UP001597460"/>
    </source>
</evidence>
<dbReference type="Pfam" id="PF01715">
    <property type="entry name" value="IPPT"/>
    <property type="match status" value="1"/>
</dbReference>
<feature type="binding site" evidence="10">
    <location>
        <begin position="9"/>
        <end position="14"/>
    </location>
    <ligand>
        <name>substrate</name>
    </ligand>
</feature>
<comment type="function">
    <text evidence="2 10 12">Catalyzes the transfer of a dimethylallyl group onto the adenine at position 37 in tRNAs that read codons beginning with uridine, leading to the formation of N6-(dimethylallyl)adenosine (i(6)A).</text>
</comment>
<keyword evidence="4 10" id="KW-0808">Transferase</keyword>
<name>A0ABW5JIG3_9BACT</name>
<feature type="region of interest" description="Interaction with substrate tRNA" evidence="10">
    <location>
        <begin position="156"/>
        <end position="160"/>
    </location>
</feature>
<feature type="site" description="Interaction with substrate tRNA" evidence="10">
    <location>
        <position position="98"/>
    </location>
</feature>
<keyword evidence="15" id="KW-1185">Reference proteome</keyword>
<dbReference type="InterPro" id="IPR018022">
    <property type="entry name" value="IPT"/>
</dbReference>
<dbReference type="EMBL" id="JBHULI010000002">
    <property type="protein sequence ID" value="MFD2531208.1"/>
    <property type="molecule type" value="Genomic_DNA"/>
</dbReference>
<sequence length="302" mass="35412">MRIIILGPTAAGKTELSLQLAEELDTSIISADSRQCYKHIDIGTAKPSAQELESVPHYNISLLELEEDDNAMSFQQRAKEWEEKILKKSQHVIYVGGSTLHIQSLIQPFNEMPEADEENIAKLEERIEEEGLESLYEMLKEIDPEYLKKMDGMNRQRIIRALDVWMQTGKPFSSFHQRGEIQPDENTLVFGLMRPRKKLYDRINRRVDQMIEQGLVDEVRSILDSGHSKDLQSLNTVGYQEIIKYLDGEWTLEKAIEKIKTSTRRYAKRQMTWYKRWDFVHWMDADEMSVEEMKEEVLNRLN</sequence>
<comment type="subunit">
    <text evidence="10">Monomer.</text>
</comment>
<evidence type="ECO:0000256" key="6">
    <source>
        <dbReference type="ARBA" id="ARBA00022741"/>
    </source>
</evidence>
<dbReference type="HAMAP" id="MF_00185">
    <property type="entry name" value="IPP_trans"/>
    <property type="match status" value="1"/>
</dbReference>
<evidence type="ECO:0000256" key="12">
    <source>
        <dbReference type="RuleBase" id="RU003784"/>
    </source>
</evidence>
<dbReference type="Gene3D" id="3.40.50.300">
    <property type="entry name" value="P-loop containing nucleotide triphosphate hydrolases"/>
    <property type="match status" value="1"/>
</dbReference>
<dbReference type="Gene3D" id="1.10.20.140">
    <property type="match status" value="1"/>
</dbReference>
<dbReference type="InterPro" id="IPR027417">
    <property type="entry name" value="P-loop_NTPase"/>
</dbReference>
<dbReference type="RefSeq" id="WP_390297817.1">
    <property type="nucleotide sequence ID" value="NZ_JBHULI010000002.1"/>
</dbReference>
<evidence type="ECO:0000256" key="13">
    <source>
        <dbReference type="RuleBase" id="RU003785"/>
    </source>
</evidence>
<dbReference type="NCBIfam" id="TIGR00174">
    <property type="entry name" value="miaA"/>
    <property type="match status" value="1"/>
</dbReference>
<proteinExistence type="inferred from homology"/>
<gene>
    <name evidence="10 14" type="primary">miaA</name>
    <name evidence="14" type="ORF">ACFSVN_01975</name>
</gene>
<organism evidence="14 15">
    <name type="scientific">Gracilimonas halophila</name>
    <dbReference type="NCBI Taxonomy" id="1834464"/>
    <lineage>
        <taxon>Bacteria</taxon>
        <taxon>Pseudomonadati</taxon>
        <taxon>Balneolota</taxon>
        <taxon>Balneolia</taxon>
        <taxon>Balneolales</taxon>
        <taxon>Balneolaceae</taxon>
        <taxon>Gracilimonas</taxon>
    </lineage>
</organism>
<evidence type="ECO:0000256" key="8">
    <source>
        <dbReference type="ARBA" id="ARBA00022842"/>
    </source>
</evidence>
<accession>A0ABW5JIG3</accession>
<keyword evidence="7 10" id="KW-0067">ATP-binding</keyword>
<dbReference type="PANTHER" id="PTHR11088">
    <property type="entry name" value="TRNA DIMETHYLALLYLTRANSFERASE"/>
    <property type="match status" value="1"/>
</dbReference>